<dbReference type="OrthoDB" id="2449653at2759"/>
<feature type="region of interest" description="Disordered" evidence="1">
    <location>
        <begin position="278"/>
        <end position="351"/>
    </location>
</feature>
<dbReference type="EMBL" id="JAAAIP010000454">
    <property type="protein sequence ID" value="KAG0316859.1"/>
    <property type="molecule type" value="Genomic_DNA"/>
</dbReference>
<evidence type="ECO:0000256" key="1">
    <source>
        <dbReference type="SAM" id="MobiDB-lite"/>
    </source>
</evidence>
<keyword evidence="4" id="KW-1185">Reference proteome</keyword>
<feature type="compositionally biased region" description="Low complexity" evidence="1">
    <location>
        <begin position="282"/>
        <end position="292"/>
    </location>
</feature>
<feature type="compositionally biased region" description="Low complexity" evidence="1">
    <location>
        <begin position="454"/>
        <end position="463"/>
    </location>
</feature>
<feature type="compositionally biased region" description="Gly residues" evidence="1">
    <location>
        <begin position="323"/>
        <end position="338"/>
    </location>
</feature>
<sequence>MALAAPQSRSPPPAPPPVPAPAHVPAAPGPAQKLAPPPPVSNVLEPITTPPEEPGVLPITTNPGAFPILPTATVIASPPFATTNLFFTNSPPLPQITTGPVPTIAPAITRTTINTFTDDDVVTLTPESEPTPSGESVDPSETPYGLIEDDDTNGGTMLIVSLVVVFVVLAGLGFVTFCLFRRRSAKRRKVGLFGSGSGKPSVHTMASSSSELDTMIAAAAAAQPRASRQSFGGASVRGDGYGGDAELNRHGSLLQEMSEQHQSALLTRKSSALSMRSGYHMGQQGQGSSDNNNGGGHPGTRMLSPVLASSRPYSQGSSHWGGSTIGAGTGAGAGGDYGSGSAPMGPEASRDFHNAHYDEYYGAAHAPPQPLYAINSHNGSGSLHGSYASEYSSNEHLLMPHRYSQQQQRHQHSGASSFDLAPRSSLSPGPFPTPNGGEHFLQRPKSASALQTPSSAGISNLSGGSSSSLLIIPPSITTRPRSLMNPSSLVSDAQGGPSAFAPGLVSAYHRQYPTQPIQSLYQPQQPPQGHFPNAQEYYYQQYAAPVPVAPSRAITPTEMVHDKTETDVKGKAVATAARVESGKGDSSKEEVDA</sequence>
<keyword evidence="2" id="KW-1133">Transmembrane helix</keyword>
<dbReference type="Proteomes" id="UP000738325">
    <property type="component" value="Unassembled WGS sequence"/>
</dbReference>
<feature type="compositionally biased region" description="Pro residues" evidence="1">
    <location>
        <begin position="9"/>
        <end position="22"/>
    </location>
</feature>
<feature type="region of interest" description="Disordered" evidence="1">
    <location>
        <begin position="561"/>
        <end position="593"/>
    </location>
</feature>
<accession>A0A9P6RBN6</accession>
<proteinExistence type="predicted"/>
<keyword evidence="2" id="KW-0472">Membrane</keyword>
<keyword evidence="2" id="KW-0812">Transmembrane</keyword>
<protein>
    <submittedName>
        <fullName evidence="3">Uncharacterized protein</fullName>
    </submittedName>
</protein>
<dbReference type="AlphaFoldDB" id="A0A9P6RBN6"/>
<evidence type="ECO:0000313" key="4">
    <source>
        <dbReference type="Proteomes" id="UP000738325"/>
    </source>
</evidence>
<name>A0A9P6RBN6_9FUNG</name>
<feature type="compositionally biased region" description="Polar residues" evidence="1">
    <location>
        <begin position="311"/>
        <end position="320"/>
    </location>
</feature>
<feature type="region of interest" description="Disordered" evidence="1">
    <location>
        <begin position="1"/>
        <end position="59"/>
    </location>
</feature>
<comment type="caution">
    <text evidence="3">The sequence shown here is derived from an EMBL/GenBank/DDBJ whole genome shotgun (WGS) entry which is preliminary data.</text>
</comment>
<evidence type="ECO:0000313" key="3">
    <source>
        <dbReference type="EMBL" id="KAG0316859.1"/>
    </source>
</evidence>
<organism evidence="3 4">
    <name type="scientific">Dissophora globulifera</name>
    <dbReference type="NCBI Taxonomy" id="979702"/>
    <lineage>
        <taxon>Eukaryota</taxon>
        <taxon>Fungi</taxon>
        <taxon>Fungi incertae sedis</taxon>
        <taxon>Mucoromycota</taxon>
        <taxon>Mortierellomycotina</taxon>
        <taxon>Mortierellomycetes</taxon>
        <taxon>Mortierellales</taxon>
        <taxon>Mortierellaceae</taxon>
        <taxon>Dissophora</taxon>
    </lineage>
</organism>
<feature type="compositionally biased region" description="Low complexity" evidence="1">
    <location>
        <begin position="23"/>
        <end position="34"/>
    </location>
</feature>
<feature type="compositionally biased region" description="Basic and acidic residues" evidence="1">
    <location>
        <begin position="580"/>
        <end position="593"/>
    </location>
</feature>
<gene>
    <name evidence="3" type="ORF">BGZ99_006630</name>
</gene>
<feature type="compositionally biased region" description="Basic and acidic residues" evidence="1">
    <location>
        <begin position="561"/>
        <end position="570"/>
    </location>
</feature>
<feature type="region of interest" description="Disordered" evidence="1">
    <location>
        <begin position="402"/>
        <end position="463"/>
    </location>
</feature>
<evidence type="ECO:0000256" key="2">
    <source>
        <dbReference type="SAM" id="Phobius"/>
    </source>
</evidence>
<reference evidence="3" key="1">
    <citation type="journal article" date="2020" name="Fungal Divers.">
        <title>Resolving the Mortierellaceae phylogeny through synthesis of multi-gene phylogenetics and phylogenomics.</title>
        <authorList>
            <person name="Vandepol N."/>
            <person name="Liber J."/>
            <person name="Desiro A."/>
            <person name="Na H."/>
            <person name="Kennedy M."/>
            <person name="Barry K."/>
            <person name="Grigoriev I.V."/>
            <person name="Miller A.N."/>
            <person name="O'Donnell K."/>
            <person name="Stajich J.E."/>
            <person name="Bonito G."/>
        </authorList>
    </citation>
    <scope>NUCLEOTIDE SEQUENCE</scope>
    <source>
        <strain evidence="3">REB-010B</strain>
    </source>
</reference>
<feature type="transmembrane region" description="Helical" evidence="2">
    <location>
        <begin position="157"/>
        <end position="180"/>
    </location>
</feature>